<dbReference type="AlphaFoldDB" id="A0A1G8RSQ7"/>
<dbReference type="Pfam" id="PF04248">
    <property type="entry name" value="NTP_transf_9"/>
    <property type="match status" value="1"/>
</dbReference>
<dbReference type="PANTHER" id="PTHR34310:SF9">
    <property type="entry name" value="BLR5716 PROTEIN"/>
    <property type="match status" value="1"/>
</dbReference>
<reference evidence="2 3" key="1">
    <citation type="submission" date="2016-10" db="EMBL/GenBank/DDBJ databases">
        <authorList>
            <person name="de Groot N.N."/>
        </authorList>
    </citation>
    <scope>NUCLEOTIDE SEQUENCE [LARGE SCALE GENOMIC DNA]</scope>
    <source>
        <strain evidence="2 3">DSM 26424</strain>
    </source>
</reference>
<keyword evidence="3" id="KW-1185">Reference proteome</keyword>
<accession>A0A1G8RSQ7</accession>
<protein>
    <submittedName>
        <fullName evidence="2">Uncharacterized conserved protein, DUF427 family</fullName>
    </submittedName>
</protein>
<sequence length="114" mass="12333">MLKHIAVRPAGGTWVIRAGGAVLGESSRALELTEGDKPFVIFFPREDVAMAFLEPSPYRSSSAALGEAEHYHIASKSRTYENAVFCYTQPKPDAAEIGGYLAFDVQDGVAVEQV</sequence>
<proteinExistence type="predicted"/>
<dbReference type="Gene3D" id="2.170.150.40">
    <property type="entry name" value="Domain of unknown function (DUF427)"/>
    <property type="match status" value="1"/>
</dbReference>
<evidence type="ECO:0000313" key="2">
    <source>
        <dbReference type="EMBL" id="SDJ19390.1"/>
    </source>
</evidence>
<dbReference type="EMBL" id="FNEJ01000021">
    <property type="protein sequence ID" value="SDJ19390.1"/>
    <property type="molecule type" value="Genomic_DNA"/>
</dbReference>
<dbReference type="PANTHER" id="PTHR34310">
    <property type="entry name" value="DUF427 DOMAIN PROTEIN (AFU_ORTHOLOGUE AFUA_3G02220)"/>
    <property type="match status" value="1"/>
</dbReference>
<gene>
    <name evidence="2" type="ORF">SAMN04487993_102142</name>
</gene>
<feature type="domain" description="DUF427" evidence="1">
    <location>
        <begin position="15"/>
        <end position="104"/>
    </location>
</feature>
<evidence type="ECO:0000259" key="1">
    <source>
        <dbReference type="Pfam" id="PF04248"/>
    </source>
</evidence>
<evidence type="ECO:0000313" key="3">
    <source>
        <dbReference type="Proteomes" id="UP000199093"/>
    </source>
</evidence>
<dbReference type="Proteomes" id="UP000199093">
    <property type="component" value="Unassembled WGS sequence"/>
</dbReference>
<dbReference type="InterPro" id="IPR038694">
    <property type="entry name" value="DUF427_sf"/>
</dbReference>
<dbReference type="RefSeq" id="WP_207543668.1">
    <property type="nucleotide sequence ID" value="NZ_FNEJ01000021.1"/>
</dbReference>
<name>A0A1G8RSQ7_9RHOB</name>
<organism evidence="2 3">
    <name type="scientific">Salipiger marinus</name>
    <dbReference type="NCBI Taxonomy" id="555512"/>
    <lineage>
        <taxon>Bacteria</taxon>
        <taxon>Pseudomonadati</taxon>
        <taxon>Pseudomonadota</taxon>
        <taxon>Alphaproteobacteria</taxon>
        <taxon>Rhodobacterales</taxon>
        <taxon>Roseobacteraceae</taxon>
        <taxon>Salipiger</taxon>
    </lineage>
</organism>
<dbReference type="InterPro" id="IPR007361">
    <property type="entry name" value="DUF427"/>
</dbReference>
<dbReference type="STRING" id="555512.SAMN04487993_102142"/>